<feature type="domain" description="tRNA/rRNA methyltransferase SpoU type" evidence="6">
    <location>
        <begin position="6"/>
        <end position="152"/>
    </location>
</feature>
<dbReference type="Proteomes" id="UP000632222">
    <property type="component" value="Unassembled WGS sequence"/>
</dbReference>
<dbReference type="Gene3D" id="3.40.1280.10">
    <property type="match status" value="1"/>
</dbReference>
<accession>A0ABQ2DKF5</accession>
<evidence type="ECO:0000256" key="3">
    <source>
        <dbReference type="ARBA" id="ARBA00022679"/>
    </source>
</evidence>
<keyword evidence="4 5" id="KW-0949">S-adenosyl-L-methionine</keyword>
<protein>
    <recommendedName>
        <fullName evidence="5">tRNA (cytidine/uridine-2'-O-)-methyltransferase TrmJ</fullName>
        <ecNumber evidence="5">2.1.1.200</ecNumber>
    </recommendedName>
    <alternativeName>
        <fullName evidence="5">tRNA (cytidine(32)/uridine(32)-2'-O)-methyltransferase</fullName>
    </alternativeName>
    <alternativeName>
        <fullName evidence="5">tRNA Cm32/Um32 methyltransferase</fullName>
    </alternativeName>
</protein>
<evidence type="ECO:0000313" key="7">
    <source>
        <dbReference type="EMBL" id="GGJ57856.1"/>
    </source>
</evidence>
<dbReference type="PANTHER" id="PTHR42786">
    <property type="entry name" value="TRNA/RRNA METHYLTRANSFERASE"/>
    <property type="match status" value="1"/>
</dbReference>
<keyword evidence="3" id="KW-0808">Transferase</keyword>
<proteinExistence type="inferred from homology"/>
<dbReference type="RefSeq" id="WP_189008839.1">
    <property type="nucleotide sequence ID" value="NZ_BMOD01000041.1"/>
</dbReference>
<dbReference type="PANTHER" id="PTHR42786:SF2">
    <property type="entry name" value="TRNA (CYTIDINE_URIDINE-2'-O-)-METHYLTRANSFERASE TRMJ"/>
    <property type="match status" value="1"/>
</dbReference>
<dbReference type="InterPro" id="IPR004384">
    <property type="entry name" value="RNA_MeTrfase_TrmJ/LasT"/>
</dbReference>
<sequence>MSAFALSVILVSPKTPGNIGSAARAMKNMGANDLRIVAPRCNVLDSEAIAFSVHAEELVRQAPIFATLEEATADLDFLMGTTARQRDDLPEPIFPSEVKPMLAAFQKVGVVFGREESGLTTDELARCQSVLRIPTSDYASLNLAQAVLLCCYELLQAERSSGAVPVPVTEATDLAPREQMERFYEQLQDFILKVNYTDQPRLKHKMRQMRKVFDQARMTEDQIRMLRGLWAQALWAAKSKKFIIED</sequence>
<dbReference type="InterPro" id="IPR029028">
    <property type="entry name" value="Alpha/beta_knot_MTases"/>
</dbReference>
<reference evidence="8" key="1">
    <citation type="journal article" date="2019" name="Int. J. Syst. Evol. Microbiol.">
        <title>The Global Catalogue of Microorganisms (GCM) 10K type strain sequencing project: providing services to taxonomists for standard genome sequencing and annotation.</title>
        <authorList>
            <consortium name="The Broad Institute Genomics Platform"/>
            <consortium name="The Broad Institute Genome Sequencing Center for Infectious Disease"/>
            <person name="Wu L."/>
            <person name="Ma J."/>
        </authorList>
    </citation>
    <scope>NUCLEOTIDE SEQUENCE [LARGE SCALE GENOMIC DNA]</scope>
    <source>
        <strain evidence="8">JCM 14370</strain>
    </source>
</reference>
<dbReference type="CDD" id="cd18093">
    <property type="entry name" value="SpoU-like_TrmJ"/>
    <property type="match status" value="1"/>
</dbReference>
<comment type="subunit">
    <text evidence="5">Homodimer.</text>
</comment>
<name>A0ABQ2DKF5_9DEIO</name>
<keyword evidence="5" id="KW-0819">tRNA processing</keyword>
<dbReference type="InterPro" id="IPR029026">
    <property type="entry name" value="tRNA_m1G_MTases_N"/>
</dbReference>
<dbReference type="SUPFAM" id="SSF75217">
    <property type="entry name" value="alpha/beta knot"/>
    <property type="match status" value="1"/>
</dbReference>
<dbReference type="Pfam" id="PF00588">
    <property type="entry name" value="SpoU_methylase"/>
    <property type="match status" value="1"/>
</dbReference>
<gene>
    <name evidence="5 7" type="primary">trmJ</name>
    <name evidence="7" type="ORF">GCM10008938_49950</name>
</gene>
<dbReference type="EMBL" id="BMOD01000041">
    <property type="protein sequence ID" value="GGJ57856.1"/>
    <property type="molecule type" value="Genomic_DNA"/>
</dbReference>
<dbReference type="Gene3D" id="1.10.8.590">
    <property type="match status" value="1"/>
</dbReference>
<dbReference type="PIRSF" id="PIRSF004808">
    <property type="entry name" value="LasT"/>
    <property type="match status" value="1"/>
</dbReference>
<evidence type="ECO:0000313" key="8">
    <source>
        <dbReference type="Proteomes" id="UP000632222"/>
    </source>
</evidence>
<dbReference type="EC" id="2.1.1.200" evidence="5"/>
<keyword evidence="2 5" id="KW-0489">Methyltransferase</keyword>
<evidence type="ECO:0000256" key="5">
    <source>
        <dbReference type="RuleBase" id="RU362024"/>
    </source>
</evidence>
<evidence type="ECO:0000256" key="1">
    <source>
        <dbReference type="ARBA" id="ARBA00007228"/>
    </source>
</evidence>
<evidence type="ECO:0000256" key="2">
    <source>
        <dbReference type="ARBA" id="ARBA00022603"/>
    </source>
</evidence>
<comment type="catalytic activity">
    <reaction evidence="5">
        <text>cytidine(32) in tRNA + S-adenosyl-L-methionine = 2'-O-methylcytidine(32) in tRNA + S-adenosyl-L-homocysteine + H(+)</text>
        <dbReference type="Rhea" id="RHEA:42932"/>
        <dbReference type="Rhea" id="RHEA-COMP:10288"/>
        <dbReference type="Rhea" id="RHEA-COMP:10289"/>
        <dbReference type="ChEBI" id="CHEBI:15378"/>
        <dbReference type="ChEBI" id="CHEBI:57856"/>
        <dbReference type="ChEBI" id="CHEBI:59789"/>
        <dbReference type="ChEBI" id="CHEBI:74495"/>
        <dbReference type="ChEBI" id="CHEBI:82748"/>
        <dbReference type="EC" id="2.1.1.200"/>
    </reaction>
</comment>
<comment type="similarity">
    <text evidence="1">Belongs to the class IV-like SAM-binding methyltransferase superfamily. RNA methyltransferase TrmH family.</text>
</comment>
<dbReference type="NCBIfam" id="TIGR00050">
    <property type="entry name" value="rRNA_methyl_1"/>
    <property type="match status" value="1"/>
</dbReference>
<keyword evidence="5" id="KW-0963">Cytoplasm</keyword>
<comment type="function">
    <text evidence="5">Catalyzes the formation of 2'O-methylated cytidine (Cm32) or 2'O-methylated uridine (Um32) at position 32 in tRNA.</text>
</comment>
<comment type="catalytic activity">
    <reaction evidence="5">
        <text>uridine(32) in tRNA + S-adenosyl-L-methionine = 2'-O-methyluridine(32) in tRNA + S-adenosyl-L-homocysteine + H(+)</text>
        <dbReference type="Rhea" id="RHEA:42936"/>
        <dbReference type="Rhea" id="RHEA-COMP:10107"/>
        <dbReference type="Rhea" id="RHEA-COMP:10290"/>
        <dbReference type="ChEBI" id="CHEBI:15378"/>
        <dbReference type="ChEBI" id="CHEBI:57856"/>
        <dbReference type="ChEBI" id="CHEBI:59789"/>
        <dbReference type="ChEBI" id="CHEBI:65315"/>
        <dbReference type="ChEBI" id="CHEBI:74478"/>
        <dbReference type="EC" id="2.1.1.200"/>
    </reaction>
</comment>
<keyword evidence="8" id="KW-1185">Reference proteome</keyword>
<comment type="subcellular location">
    <subcellularLocation>
        <location evidence="5">Cytoplasm</location>
    </subcellularLocation>
</comment>
<evidence type="ECO:0000259" key="6">
    <source>
        <dbReference type="Pfam" id="PF00588"/>
    </source>
</evidence>
<dbReference type="InterPro" id="IPR001537">
    <property type="entry name" value="SpoU_MeTrfase"/>
</dbReference>
<comment type="caution">
    <text evidence="7">The sequence shown here is derived from an EMBL/GenBank/DDBJ whole genome shotgun (WGS) entry which is preliminary data.</text>
</comment>
<organism evidence="7 8">
    <name type="scientific">Deinococcus roseus</name>
    <dbReference type="NCBI Taxonomy" id="392414"/>
    <lineage>
        <taxon>Bacteria</taxon>
        <taxon>Thermotogati</taxon>
        <taxon>Deinococcota</taxon>
        <taxon>Deinococci</taxon>
        <taxon>Deinococcales</taxon>
        <taxon>Deinococcaceae</taxon>
        <taxon>Deinococcus</taxon>
    </lineage>
</organism>
<evidence type="ECO:0000256" key="4">
    <source>
        <dbReference type="ARBA" id="ARBA00022691"/>
    </source>
</evidence>